<evidence type="ECO:0000313" key="2">
    <source>
        <dbReference type="Proteomes" id="UP000019243"/>
    </source>
</evidence>
<keyword evidence="2" id="KW-1185">Reference proteome</keyword>
<accession>W7CM21</accession>
<reference evidence="1 2" key="1">
    <citation type="submission" date="2012-12" db="EMBL/GenBank/DDBJ databases">
        <title>Novel taxa of Listeriaceae from agricultural environments in the United States.</title>
        <authorList>
            <person name="den Bakker H.C."/>
            <person name="Allred A."/>
            <person name="Warchocki S."/>
            <person name="Wright E.M."/>
            <person name="Burrell A."/>
            <person name="Nightingale K.K."/>
            <person name="Kephart D."/>
            <person name="Wiedmann M."/>
        </authorList>
    </citation>
    <scope>NUCLEOTIDE SEQUENCE [LARGE SCALE GENOMIC DNA]</scope>
    <source>
        <strain evidence="1 2">FSL F6-1037</strain>
    </source>
</reference>
<dbReference type="EMBL" id="AODH01000078">
    <property type="protein sequence ID" value="EUJ34153.1"/>
    <property type="molecule type" value="Genomic_DNA"/>
</dbReference>
<comment type="caution">
    <text evidence="1">The sequence shown here is derived from an EMBL/GenBank/DDBJ whole genome shotgun (WGS) entry which is preliminary data.</text>
</comment>
<name>W7CM21_9LIST</name>
<proteinExistence type="predicted"/>
<dbReference type="RefSeq" id="WP_035315800.1">
    <property type="nucleotide sequence ID" value="NZ_AODH01000078.1"/>
</dbReference>
<dbReference type="Proteomes" id="UP000019243">
    <property type="component" value="Unassembled WGS sequence"/>
</dbReference>
<dbReference type="OrthoDB" id="2937982at2"/>
<sequence length="176" mass="19314">MIIKTQAKNGVITQAVKTYDELTAEEKKKLVFVSGTKKEFYENYIVNYNKKGDLLRVQCHESTSERTKEVNIKSAEIKATPNLGDFLDATYGHGETQEKARKKIAASAIKELLIENDSSIAEVSRTSDVSATTIYSAADKPVAKTSVAVIKAIATTINKTPGDVLNELIKLEKDMG</sequence>
<organism evidence="1 2">
    <name type="scientific">Brochothrix campestris FSL F6-1037</name>
    <dbReference type="NCBI Taxonomy" id="1265861"/>
    <lineage>
        <taxon>Bacteria</taxon>
        <taxon>Bacillati</taxon>
        <taxon>Bacillota</taxon>
        <taxon>Bacilli</taxon>
        <taxon>Bacillales</taxon>
        <taxon>Listeriaceae</taxon>
        <taxon>Brochothrix</taxon>
    </lineage>
</organism>
<dbReference type="AlphaFoldDB" id="W7CM21"/>
<gene>
    <name evidence="1" type="ORF">BCAMP_12638</name>
</gene>
<protein>
    <submittedName>
        <fullName evidence="1">Uncharacterized protein</fullName>
    </submittedName>
</protein>
<evidence type="ECO:0000313" key="1">
    <source>
        <dbReference type="EMBL" id="EUJ34153.1"/>
    </source>
</evidence>